<sequence>MFCRQLIRTFPYRLISSVTMPVTQGARKKSGLSLKDKVVMITGSGTGIGAATAKAFAEEGSKVVIADVNADNVKAMIKVCDEICNAQAIGFHVDVTNEEQLNKMVSETVEKFGRLDVLVNNAGILTFGSLLKADVMNAFDKTLATNLRSCVYLTMIACPHLLRTQGNIINISSILGRSYSGDSKYMPYCVSKAGLDHFMFGAALELAPYGVRVNNVCPGPTKTEIFAKAGVNGTWEEISESFKLNNMSEPEEIADLILYLSSYKARSITGGKFYIDRGSLLMG</sequence>
<keyword evidence="2" id="KW-1185">Reference proteome</keyword>
<dbReference type="InterPro" id="IPR036291">
    <property type="entry name" value="NAD(P)-bd_dom_sf"/>
</dbReference>
<gene>
    <name evidence="3" type="primary">LOC111360366</name>
</gene>
<dbReference type="PRINTS" id="PR00080">
    <property type="entry name" value="SDRFAMILY"/>
</dbReference>
<evidence type="ECO:0000313" key="3">
    <source>
        <dbReference type="RefSeq" id="XP_022832038.1"/>
    </source>
</evidence>
<organism evidence="2 3">
    <name type="scientific">Spodoptera litura</name>
    <name type="common">Asian cotton leafworm</name>
    <dbReference type="NCBI Taxonomy" id="69820"/>
    <lineage>
        <taxon>Eukaryota</taxon>
        <taxon>Metazoa</taxon>
        <taxon>Ecdysozoa</taxon>
        <taxon>Arthropoda</taxon>
        <taxon>Hexapoda</taxon>
        <taxon>Insecta</taxon>
        <taxon>Pterygota</taxon>
        <taxon>Neoptera</taxon>
        <taxon>Endopterygota</taxon>
        <taxon>Lepidoptera</taxon>
        <taxon>Glossata</taxon>
        <taxon>Ditrysia</taxon>
        <taxon>Noctuoidea</taxon>
        <taxon>Noctuidae</taxon>
        <taxon>Amphipyrinae</taxon>
        <taxon>Spodoptera</taxon>
    </lineage>
</organism>
<dbReference type="KEGG" id="sliu:111360366"/>
<dbReference type="Gene3D" id="3.40.50.720">
    <property type="entry name" value="NAD(P)-binding Rossmann-like Domain"/>
    <property type="match status" value="1"/>
</dbReference>
<dbReference type="PROSITE" id="PS00061">
    <property type="entry name" value="ADH_SHORT"/>
    <property type="match status" value="1"/>
</dbReference>
<evidence type="ECO:0000313" key="2">
    <source>
        <dbReference type="Proteomes" id="UP000301870"/>
    </source>
</evidence>
<protein>
    <submittedName>
        <fullName evidence="3">Uncharacterized protein LOC111360366</fullName>
    </submittedName>
</protein>
<name>A0A9J7EJ80_SPOLT</name>
<dbReference type="OrthoDB" id="47007at2759"/>
<dbReference type="FunFam" id="3.40.50.720:FF:000084">
    <property type="entry name" value="Short-chain dehydrogenase reductase"/>
    <property type="match status" value="1"/>
</dbReference>
<evidence type="ECO:0000256" key="1">
    <source>
        <dbReference type="ARBA" id="ARBA00023002"/>
    </source>
</evidence>
<dbReference type="SUPFAM" id="SSF51735">
    <property type="entry name" value="NAD(P)-binding Rossmann-fold domains"/>
    <property type="match status" value="1"/>
</dbReference>
<dbReference type="AlphaFoldDB" id="A0A9J7EJ80"/>
<dbReference type="PRINTS" id="PR00081">
    <property type="entry name" value="GDHRDH"/>
</dbReference>
<proteinExistence type="predicted"/>
<dbReference type="GO" id="GO:0016491">
    <property type="term" value="F:oxidoreductase activity"/>
    <property type="evidence" value="ECO:0007669"/>
    <property type="project" value="UniProtKB-KW"/>
</dbReference>
<dbReference type="GeneID" id="111360366"/>
<dbReference type="InterPro" id="IPR020904">
    <property type="entry name" value="Sc_DH/Rdtase_CS"/>
</dbReference>
<accession>A0A9J7EJ80</accession>
<keyword evidence="1" id="KW-0560">Oxidoreductase</keyword>
<dbReference type="Proteomes" id="UP000301870">
    <property type="component" value="Chromosome 30"/>
</dbReference>
<dbReference type="Pfam" id="PF13561">
    <property type="entry name" value="adh_short_C2"/>
    <property type="match status" value="1"/>
</dbReference>
<dbReference type="RefSeq" id="XP_022832038.1">
    <property type="nucleotide sequence ID" value="XM_022976270.1"/>
</dbReference>
<dbReference type="PANTHER" id="PTHR43975">
    <property type="entry name" value="ZGC:101858"/>
    <property type="match status" value="1"/>
</dbReference>
<dbReference type="PANTHER" id="PTHR43975:SF2">
    <property type="entry name" value="EG:BACR7A4.14 PROTEIN-RELATED"/>
    <property type="match status" value="1"/>
</dbReference>
<dbReference type="InterPro" id="IPR002347">
    <property type="entry name" value="SDR_fam"/>
</dbReference>
<reference evidence="3" key="1">
    <citation type="submission" date="2025-08" db="UniProtKB">
        <authorList>
            <consortium name="RefSeq"/>
        </authorList>
    </citation>
    <scope>IDENTIFICATION</scope>
    <source>
        <strain evidence="3">Ishihara</strain>
        <tissue evidence="3">Whole body</tissue>
    </source>
</reference>